<keyword evidence="4" id="KW-0997">Cell inner membrane</keyword>
<feature type="transmembrane region" description="Helical" evidence="9">
    <location>
        <begin position="133"/>
        <end position="163"/>
    </location>
</feature>
<evidence type="ECO:0000256" key="5">
    <source>
        <dbReference type="ARBA" id="ARBA00022692"/>
    </source>
</evidence>
<dbReference type="AlphaFoldDB" id="A0A2S7UXG8"/>
<keyword evidence="6 9" id="KW-1133">Transmembrane helix</keyword>
<evidence type="ECO:0000256" key="3">
    <source>
        <dbReference type="ARBA" id="ARBA00022475"/>
    </source>
</evidence>
<evidence type="ECO:0000256" key="6">
    <source>
        <dbReference type="ARBA" id="ARBA00022989"/>
    </source>
</evidence>
<dbReference type="SUPFAM" id="SSF161098">
    <property type="entry name" value="MetI-like"/>
    <property type="match status" value="1"/>
</dbReference>
<keyword evidence="12" id="KW-1185">Reference proteome</keyword>
<dbReference type="GO" id="GO:0005886">
    <property type="term" value="C:plasma membrane"/>
    <property type="evidence" value="ECO:0007669"/>
    <property type="project" value="UniProtKB-SubCell"/>
</dbReference>
<dbReference type="InterPro" id="IPR035906">
    <property type="entry name" value="MetI-like_sf"/>
</dbReference>
<dbReference type="EMBL" id="MSCH01000003">
    <property type="protein sequence ID" value="PQJ54438.1"/>
    <property type="molecule type" value="Genomic_DNA"/>
</dbReference>
<sequence length="343" mass="38439">MFNYFYRKLSLLFFITFGVTVFVFSLNYLFPTDVLSNMSGITSINEIDYEKIAQQYNLNDSVITQYFGFIGRLLDGDWGVSFITGTSIFEQVFRVLPATIELAMYALFYSFIVAIPLGILASSENHPWLDKSILALSIVGFSMPIFWLALLLILVFSIGLGWFPTSGRLSLIYDIPSSSGFLFLDIIRSSVDYKSEAFADAFRHLVLPTFVLAAYPTTVLIRTTRQSMKDVMNTSYVKAAKIKGLTSGQLLRRHGLRNGLLPVIQMLGIHFGTVITLAMVTEVIFAWPGVGSWLVDAIHQRDYPAIQGGLLVISGMVFVATILFDLLYMIFDPLARRHGHGKI</sequence>
<proteinExistence type="inferred from homology"/>
<keyword evidence="3" id="KW-1003">Cell membrane</keyword>
<keyword evidence="2 9" id="KW-0813">Transport</keyword>
<evidence type="ECO:0000256" key="8">
    <source>
        <dbReference type="ARBA" id="ARBA00024202"/>
    </source>
</evidence>
<dbReference type="PROSITE" id="PS50928">
    <property type="entry name" value="ABC_TM1"/>
    <property type="match status" value="1"/>
</dbReference>
<dbReference type="GO" id="GO:0071916">
    <property type="term" value="F:dipeptide transmembrane transporter activity"/>
    <property type="evidence" value="ECO:0007669"/>
    <property type="project" value="TreeGrafter"/>
</dbReference>
<dbReference type="InterPro" id="IPR000515">
    <property type="entry name" value="MetI-like"/>
</dbReference>
<feature type="transmembrane region" description="Helical" evidence="9">
    <location>
        <begin position="260"/>
        <end position="285"/>
    </location>
</feature>
<dbReference type="PANTHER" id="PTHR43163">
    <property type="entry name" value="DIPEPTIDE TRANSPORT SYSTEM PERMEASE PROTEIN DPPB-RELATED"/>
    <property type="match status" value="1"/>
</dbReference>
<feature type="transmembrane region" description="Helical" evidence="9">
    <location>
        <begin position="102"/>
        <end position="121"/>
    </location>
</feature>
<evidence type="ECO:0000313" key="12">
    <source>
        <dbReference type="Proteomes" id="UP000239007"/>
    </source>
</evidence>
<dbReference type="Pfam" id="PF00528">
    <property type="entry name" value="BPD_transp_1"/>
    <property type="match status" value="1"/>
</dbReference>
<comment type="caution">
    <text evidence="11">The sequence shown here is derived from an EMBL/GenBank/DDBJ whole genome shotgun (WGS) entry which is preliminary data.</text>
</comment>
<evidence type="ECO:0000256" key="9">
    <source>
        <dbReference type="RuleBase" id="RU363032"/>
    </source>
</evidence>
<accession>A0A2S7UXG8</accession>
<evidence type="ECO:0000313" key="11">
    <source>
        <dbReference type="EMBL" id="PQJ54438.1"/>
    </source>
</evidence>
<keyword evidence="7 9" id="KW-0472">Membrane</keyword>
<dbReference type="OrthoDB" id="9805855at2"/>
<feature type="transmembrane region" description="Helical" evidence="9">
    <location>
        <begin position="201"/>
        <end position="221"/>
    </location>
</feature>
<protein>
    <submittedName>
        <fullName evidence="11">Peptide ABC transporter permease</fullName>
    </submittedName>
</protein>
<comment type="subcellular location">
    <subcellularLocation>
        <location evidence="1">Cell inner membrane</location>
        <topology evidence="1">Multi-pass membrane protein</topology>
    </subcellularLocation>
    <subcellularLocation>
        <location evidence="9">Cell membrane</location>
        <topology evidence="9">Multi-pass membrane protein</topology>
    </subcellularLocation>
</comment>
<dbReference type="CDD" id="cd06261">
    <property type="entry name" value="TM_PBP2"/>
    <property type="match status" value="1"/>
</dbReference>
<dbReference type="RefSeq" id="WP_105052956.1">
    <property type="nucleotide sequence ID" value="NZ_BMYG01000001.1"/>
</dbReference>
<evidence type="ECO:0000259" key="10">
    <source>
        <dbReference type="PROSITE" id="PS50928"/>
    </source>
</evidence>
<keyword evidence="5 9" id="KW-0812">Transmembrane</keyword>
<evidence type="ECO:0000256" key="4">
    <source>
        <dbReference type="ARBA" id="ARBA00022519"/>
    </source>
</evidence>
<dbReference type="Proteomes" id="UP000239007">
    <property type="component" value="Unassembled WGS sequence"/>
</dbReference>
<dbReference type="Gene3D" id="1.10.3720.10">
    <property type="entry name" value="MetI-like"/>
    <property type="match status" value="1"/>
</dbReference>
<gene>
    <name evidence="11" type="ORF">BTO11_12780</name>
</gene>
<name>A0A2S7UXG8_9GAMM</name>
<evidence type="ECO:0000256" key="7">
    <source>
        <dbReference type="ARBA" id="ARBA00023136"/>
    </source>
</evidence>
<feature type="domain" description="ABC transmembrane type-1" evidence="10">
    <location>
        <begin position="96"/>
        <end position="328"/>
    </location>
</feature>
<feature type="transmembrane region" description="Helical" evidence="9">
    <location>
        <begin position="305"/>
        <end position="328"/>
    </location>
</feature>
<dbReference type="PANTHER" id="PTHR43163:SF4">
    <property type="entry name" value="PUTRESCINE EXPORT SYSTEM PERMEASE PROTEIN SAPB"/>
    <property type="match status" value="1"/>
</dbReference>
<evidence type="ECO:0000256" key="2">
    <source>
        <dbReference type="ARBA" id="ARBA00022448"/>
    </source>
</evidence>
<evidence type="ECO:0000256" key="1">
    <source>
        <dbReference type="ARBA" id="ARBA00004429"/>
    </source>
</evidence>
<comment type="similarity">
    <text evidence="8">Belongs to the binding-protein-dependent transport system permease family. OppBC subfamily.</text>
</comment>
<feature type="transmembrane region" description="Helical" evidence="9">
    <location>
        <begin position="12"/>
        <end position="30"/>
    </location>
</feature>
<organism evidence="11 12">
    <name type="scientific">Psychrosphaera saromensis</name>
    <dbReference type="NCBI Taxonomy" id="716813"/>
    <lineage>
        <taxon>Bacteria</taxon>
        <taxon>Pseudomonadati</taxon>
        <taxon>Pseudomonadota</taxon>
        <taxon>Gammaproteobacteria</taxon>
        <taxon>Alteromonadales</taxon>
        <taxon>Pseudoalteromonadaceae</taxon>
        <taxon>Psychrosphaera</taxon>
    </lineage>
</organism>
<reference evidence="11 12" key="1">
    <citation type="submission" date="2016-12" db="EMBL/GenBank/DDBJ databases">
        <title>Diversity of luminous bacteria.</title>
        <authorList>
            <person name="Yoshizawa S."/>
            <person name="Kogure K."/>
        </authorList>
    </citation>
    <scope>NUCLEOTIDE SEQUENCE [LARGE SCALE GENOMIC DNA]</scope>
    <source>
        <strain evidence="11 12">SA4-48</strain>
    </source>
</reference>